<reference evidence="2 3" key="1">
    <citation type="journal article" date="2016" name="MBio">
        <title>Lateral Gene Transfer in a Heavy Metal-Contaminated-Groundwater Microbial Community.</title>
        <authorList>
            <person name="Hemme C.L."/>
            <person name="Green S.J."/>
            <person name="Rishishwar L."/>
            <person name="Prakash O."/>
            <person name="Pettenato A."/>
            <person name="Chakraborty R."/>
            <person name="Deutschbauer A.M."/>
            <person name="Van Nostrand J.D."/>
            <person name="Wu L."/>
            <person name="He Z."/>
            <person name="Jordan I.K."/>
            <person name="Hazen T.C."/>
            <person name="Arkin A.P."/>
            <person name="Kostka J.E."/>
            <person name="Zhou J."/>
        </authorList>
    </citation>
    <scope>NUCLEOTIDE SEQUENCE [LARGE SCALE GENOMIC DNA]</scope>
    <source>
        <strain evidence="2 3">FW104-T7</strain>
    </source>
</reference>
<gene>
    <name evidence="2" type="ORF">RHOFW104T7_09935</name>
</gene>
<dbReference type="Gene3D" id="2.10.260.10">
    <property type="match status" value="1"/>
</dbReference>
<dbReference type="InterPro" id="IPR037914">
    <property type="entry name" value="SpoVT-AbrB_sf"/>
</dbReference>
<comment type="caution">
    <text evidence="2">The sequence shown here is derived from an EMBL/GenBank/DDBJ whole genome shotgun (WGS) entry which is preliminary data.</text>
</comment>
<evidence type="ECO:0000313" key="2">
    <source>
        <dbReference type="EMBL" id="KZC24155.1"/>
    </source>
</evidence>
<name>A0A154QJY0_9GAMM</name>
<protein>
    <recommendedName>
        <fullName evidence="1">SpoVT-AbrB domain-containing protein</fullName>
    </recommendedName>
</protein>
<dbReference type="STRING" id="416169.RHOFW104T7_09935"/>
<proteinExistence type="predicted"/>
<evidence type="ECO:0000259" key="1">
    <source>
        <dbReference type="SMART" id="SM00966"/>
    </source>
</evidence>
<dbReference type="GO" id="GO:0003677">
    <property type="term" value="F:DNA binding"/>
    <property type="evidence" value="ECO:0007669"/>
    <property type="project" value="InterPro"/>
</dbReference>
<sequence length="83" mass="8538">MSCAATLRQSGGSIILSIPKSIAQTLAVEAGSVVELAVEGRTLSVTPARRSLADRLAVSPKSPAAWQRDAASLHDGAVGRELL</sequence>
<feature type="domain" description="SpoVT-AbrB" evidence="1">
    <location>
        <begin position="8"/>
        <end position="53"/>
    </location>
</feature>
<dbReference type="SUPFAM" id="SSF89447">
    <property type="entry name" value="AbrB/MazE/MraZ-like"/>
    <property type="match status" value="1"/>
</dbReference>
<accession>A0A154QJY0</accession>
<evidence type="ECO:0000313" key="3">
    <source>
        <dbReference type="Proteomes" id="UP000076131"/>
    </source>
</evidence>
<keyword evidence="3" id="KW-1185">Reference proteome</keyword>
<dbReference type="Proteomes" id="UP000076131">
    <property type="component" value="Unassembled WGS sequence"/>
</dbReference>
<dbReference type="RefSeq" id="WP_008436534.1">
    <property type="nucleotide sequence ID" value="NZ_LVJS01000032.1"/>
</dbReference>
<dbReference type="Pfam" id="PF04014">
    <property type="entry name" value="MazE_antitoxin"/>
    <property type="match status" value="1"/>
</dbReference>
<organism evidence="2 3">
    <name type="scientific">Rhodanobacter thiooxydans</name>
    <dbReference type="NCBI Taxonomy" id="416169"/>
    <lineage>
        <taxon>Bacteria</taxon>
        <taxon>Pseudomonadati</taxon>
        <taxon>Pseudomonadota</taxon>
        <taxon>Gammaproteobacteria</taxon>
        <taxon>Lysobacterales</taxon>
        <taxon>Rhodanobacteraceae</taxon>
        <taxon>Rhodanobacter</taxon>
    </lineage>
</organism>
<dbReference type="InterPro" id="IPR007159">
    <property type="entry name" value="SpoVT-AbrB_dom"/>
</dbReference>
<dbReference type="EMBL" id="LVJS01000032">
    <property type="protein sequence ID" value="KZC24155.1"/>
    <property type="molecule type" value="Genomic_DNA"/>
</dbReference>
<dbReference type="AlphaFoldDB" id="A0A154QJY0"/>
<dbReference type="SMART" id="SM00966">
    <property type="entry name" value="SpoVT_AbrB"/>
    <property type="match status" value="1"/>
</dbReference>